<feature type="binding site" evidence="3">
    <location>
        <begin position="305"/>
        <end position="308"/>
    </location>
    <ligand>
        <name>CTP</name>
        <dbReference type="ChEBI" id="CHEBI:37563"/>
    </ligand>
</feature>
<dbReference type="AlphaFoldDB" id="A0A7I8D057"/>
<evidence type="ECO:0000256" key="1">
    <source>
        <dbReference type="ARBA" id="ARBA00022793"/>
    </source>
</evidence>
<evidence type="ECO:0000256" key="4">
    <source>
        <dbReference type="RuleBase" id="RU364078"/>
    </source>
</evidence>
<keyword evidence="3 4" id="KW-0436">Ligase</keyword>
<dbReference type="GO" id="GO:0004633">
    <property type="term" value="F:phosphopantothenoylcysteine decarboxylase activity"/>
    <property type="evidence" value="ECO:0007669"/>
    <property type="project" value="UniProtKB-UniRule"/>
</dbReference>
<keyword evidence="3 4" id="KW-0285">Flavoprotein</keyword>
<feature type="binding site" evidence="3">
    <location>
        <position position="279"/>
    </location>
    <ligand>
        <name>CTP</name>
        <dbReference type="ChEBI" id="CHEBI:37563"/>
    </ligand>
</feature>
<keyword evidence="8" id="KW-1185">Reference proteome</keyword>
<evidence type="ECO:0000313" key="8">
    <source>
        <dbReference type="Proteomes" id="UP000593890"/>
    </source>
</evidence>
<dbReference type="Proteomes" id="UP000593890">
    <property type="component" value="Chromosome"/>
</dbReference>
<gene>
    <name evidence="3 7" type="primary">coaBC</name>
    <name evidence="7" type="ORF">C12CBH8_07870</name>
</gene>
<dbReference type="Gene3D" id="3.40.50.1950">
    <property type="entry name" value="Flavin prenyltransferase-like"/>
    <property type="match status" value="1"/>
</dbReference>
<feature type="binding site" evidence="3">
    <location>
        <position position="338"/>
    </location>
    <ligand>
        <name>CTP</name>
        <dbReference type="ChEBI" id="CHEBI:37563"/>
    </ligand>
</feature>
<feature type="binding site" evidence="3">
    <location>
        <position position="324"/>
    </location>
    <ligand>
        <name>CTP</name>
        <dbReference type="ChEBI" id="CHEBI:37563"/>
    </ligand>
</feature>
<feature type="region of interest" description="Phosphopantothenoylcysteine decarboxylase" evidence="3">
    <location>
        <begin position="1"/>
        <end position="190"/>
    </location>
</feature>
<dbReference type="InterPro" id="IPR007085">
    <property type="entry name" value="DNA/pantothenate-metab_flavo_C"/>
</dbReference>
<dbReference type="PANTHER" id="PTHR14359:SF6">
    <property type="entry name" value="PHOSPHOPANTOTHENOYLCYSTEINE DECARBOXYLASE"/>
    <property type="match status" value="1"/>
</dbReference>
<reference evidence="8" key="1">
    <citation type="submission" date="2020-07" db="EMBL/GenBank/DDBJ databases">
        <title>Complete genome sequencing of Clostridia bacterium strain 12CBH8.</title>
        <authorList>
            <person name="Sakamoto M."/>
            <person name="Murakami T."/>
            <person name="Mori H."/>
        </authorList>
    </citation>
    <scope>NUCLEOTIDE SEQUENCE [LARGE SCALE GENOMIC DNA]</scope>
    <source>
        <strain evidence="8">12CBH8</strain>
    </source>
</reference>
<keyword evidence="3" id="KW-0511">Multifunctional enzyme</keyword>
<dbReference type="EC" id="6.3.2.5" evidence="3"/>
<dbReference type="Gene3D" id="3.40.50.10300">
    <property type="entry name" value="CoaB-like"/>
    <property type="match status" value="1"/>
</dbReference>
<comment type="pathway">
    <text evidence="3 4">Cofactor biosynthesis; coenzyme A biosynthesis; CoA from (R)-pantothenate: step 3/5.</text>
</comment>
<dbReference type="UniPathway" id="UPA00241">
    <property type="reaction ID" value="UER00353"/>
</dbReference>
<keyword evidence="2 3" id="KW-0456">Lyase</keyword>
<dbReference type="Pfam" id="PF04127">
    <property type="entry name" value="DFP"/>
    <property type="match status" value="1"/>
</dbReference>
<dbReference type="HAMAP" id="MF_02225">
    <property type="entry name" value="CoaBC"/>
    <property type="match status" value="1"/>
</dbReference>
<organism evidence="7 8">
    <name type="scientific">Solibaculum mannosilyticum</name>
    <dbReference type="NCBI Taxonomy" id="2780922"/>
    <lineage>
        <taxon>Bacteria</taxon>
        <taxon>Bacillati</taxon>
        <taxon>Bacillota</taxon>
        <taxon>Clostridia</taxon>
        <taxon>Eubacteriales</taxon>
        <taxon>Oscillospiraceae</taxon>
        <taxon>Solibaculum</taxon>
    </lineage>
</organism>
<dbReference type="InterPro" id="IPR036551">
    <property type="entry name" value="Flavin_trans-like"/>
</dbReference>
<accession>A0A7I8D057</accession>
<dbReference type="GO" id="GO:0004632">
    <property type="term" value="F:phosphopantothenate--cysteine ligase activity"/>
    <property type="evidence" value="ECO:0007669"/>
    <property type="project" value="UniProtKB-UniRule"/>
</dbReference>
<feature type="binding site" evidence="3">
    <location>
        <position position="289"/>
    </location>
    <ligand>
        <name>CTP</name>
        <dbReference type="ChEBI" id="CHEBI:37563"/>
    </ligand>
</feature>
<dbReference type="SUPFAM" id="SSF52507">
    <property type="entry name" value="Homo-oligomeric flavin-containing Cys decarboxylases, HFCD"/>
    <property type="match status" value="1"/>
</dbReference>
<feature type="domain" description="Flavoprotein" evidence="5">
    <location>
        <begin position="6"/>
        <end position="174"/>
    </location>
</feature>
<evidence type="ECO:0000259" key="6">
    <source>
        <dbReference type="Pfam" id="PF04127"/>
    </source>
</evidence>
<evidence type="ECO:0000256" key="2">
    <source>
        <dbReference type="ARBA" id="ARBA00023239"/>
    </source>
</evidence>
<dbReference type="GO" id="GO:0015937">
    <property type="term" value="P:coenzyme A biosynthetic process"/>
    <property type="evidence" value="ECO:0007669"/>
    <property type="project" value="UniProtKB-UniRule"/>
</dbReference>
<comment type="catalytic activity">
    <reaction evidence="3 4">
        <text>(R)-4'-phosphopantothenate + L-cysteine + CTP = N-[(R)-4-phosphopantothenoyl]-L-cysteine + CMP + diphosphate + H(+)</text>
        <dbReference type="Rhea" id="RHEA:19397"/>
        <dbReference type="ChEBI" id="CHEBI:10986"/>
        <dbReference type="ChEBI" id="CHEBI:15378"/>
        <dbReference type="ChEBI" id="CHEBI:33019"/>
        <dbReference type="ChEBI" id="CHEBI:35235"/>
        <dbReference type="ChEBI" id="CHEBI:37563"/>
        <dbReference type="ChEBI" id="CHEBI:59458"/>
        <dbReference type="ChEBI" id="CHEBI:60377"/>
        <dbReference type="EC" id="6.3.2.5"/>
    </reaction>
</comment>
<dbReference type="KEGG" id="sman:C12CBH8_07870"/>
<dbReference type="NCBIfam" id="TIGR00521">
    <property type="entry name" value="coaBC_dfp"/>
    <property type="match status" value="1"/>
</dbReference>
<evidence type="ECO:0000313" key="7">
    <source>
        <dbReference type="EMBL" id="BCI60148.1"/>
    </source>
</evidence>
<protein>
    <recommendedName>
        <fullName evidence="3">Coenzyme A biosynthesis bifunctional protein CoaBC</fullName>
    </recommendedName>
    <alternativeName>
        <fullName evidence="3">DNA/pantothenate metabolism flavoprotein</fullName>
    </alternativeName>
    <alternativeName>
        <fullName evidence="3">Phosphopantothenoylcysteine synthetase/decarboxylase</fullName>
        <shortName evidence="3">PPCS-PPCDC</shortName>
    </alternativeName>
    <domain>
        <recommendedName>
            <fullName evidence="3">Phosphopantothenoylcysteine decarboxylase</fullName>
            <shortName evidence="3">PPC decarboxylase</shortName>
            <shortName evidence="3">PPC-DC</shortName>
            <ecNumber evidence="3">4.1.1.36</ecNumber>
        </recommendedName>
        <alternativeName>
            <fullName evidence="3">CoaC</fullName>
        </alternativeName>
    </domain>
    <domain>
        <recommendedName>
            <fullName evidence="3">Phosphopantothenate--cysteine ligase</fullName>
            <ecNumber evidence="3">6.3.2.5</ecNumber>
        </recommendedName>
        <alternativeName>
            <fullName evidence="3">CoaB</fullName>
        </alternativeName>
        <alternativeName>
            <fullName evidence="3">Phosphopantothenoylcysteine synthetase</fullName>
            <shortName evidence="3">PPC synthetase</shortName>
            <shortName evidence="3">PPC-S</shortName>
        </alternativeName>
    </domain>
</protein>
<feature type="region of interest" description="Phosphopantothenate--cysteine ligase" evidence="3">
    <location>
        <begin position="191"/>
        <end position="402"/>
    </location>
</feature>
<comment type="function">
    <text evidence="3">Catalyzes two sequential steps in the biosynthesis of coenzyme A. In the first step cysteine is conjugated to 4'-phosphopantothenate to form 4-phosphopantothenoylcysteine. In the second step the latter compound is decarboxylated to form 4'-phosphopantotheine.</text>
</comment>
<evidence type="ECO:0000256" key="3">
    <source>
        <dbReference type="HAMAP-Rule" id="MF_02225"/>
    </source>
</evidence>
<feature type="binding site" evidence="3">
    <location>
        <position position="342"/>
    </location>
    <ligand>
        <name>CTP</name>
        <dbReference type="ChEBI" id="CHEBI:37563"/>
    </ligand>
</feature>
<comment type="similarity">
    <text evidence="3 4">In the N-terminal section; belongs to the HFCD (homo-oligomeric flavin containing Cys decarboxylase) superfamily.</text>
</comment>
<dbReference type="EC" id="4.1.1.36" evidence="3"/>
<dbReference type="InterPro" id="IPR003382">
    <property type="entry name" value="Flavoprotein"/>
</dbReference>
<comment type="pathway">
    <text evidence="3 4">Cofactor biosynthesis; coenzyme A biosynthesis; CoA from (R)-pantothenate: step 2/5.</text>
</comment>
<comment type="catalytic activity">
    <reaction evidence="3 4">
        <text>N-[(R)-4-phosphopantothenoyl]-L-cysteine + H(+) = (R)-4'-phosphopantetheine + CO2</text>
        <dbReference type="Rhea" id="RHEA:16793"/>
        <dbReference type="ChEBI" id="CHEBI:15378"/>
        <dbReference type="ChEBI" id="CHEBI:16526"/>
        <dbReference type="ChEBI" id="CHEBI:59458"/>
        <dbReference type="ChEBI" id="CHEBI:61723"/>
        <dbReference type="EC" id="4.1.1.36"/>
    </reaction>
</comment>
<dbReference type="InterPro" id="IPR005252">
    <property type="entry name" value="CoaBC"/>
</dbReference>
<comment type="function">
    <text evidence="4">Catalyzes two steps in the biosynthesis of coenzyme A. In the first step cysteine is conjugated to 4'-phosphopantothenate to form 4-phosphopantothenoylcysteine, in the latter compound is decarboxylated to form 4'-phosphopantotheine.</text>
</comment>
<dbReference type="InterPro" id="IPR035929">
    <property type="entry name" value="CoaB-like_sf"/>
</dbReference>
<dbReference type="EMBL" id="AP023321">
    <property type="protein sequence ID" value="BCI60148.1"/>
    <property type="molecule type" value="Genomic_DNA"/>
</dbReference>
<comment type="caution">
    <text evidence="3">Lacks conserved residue(s) required for the propagation of feature annotation.</text>
</comment>
<dbReference type="Pfam" id="PF02441">
    <property type="entry name" value="Flavoprotein"/>
    <property type="match status" value="1"/>
</dbReference>
<dbReference type="GO" id="GO:0010181">
    <property type="term" value="F:FMN binding"/>
    <property type="evidence" value="ECO:0007669"/>
    <property type="project" value="UniProtKB-UniRule"/>
</dbReference>
<feature type="domain" description="DNA/pantothenate metabolism flavoprotein C-terminal" evidence="6">
    <location>
        <begin position="187"/>
        <end position="394"/>
    </location>
</feature>
<keyword evidence="3" id="KW-0460">Magnesium</keyword>
<feature type="active site" description="Proton donor" evidence="3">
    <location>
        <position position="158"/>
    </location>
</feature>
<comment type="similarity">
    <text evidence="3 4">In the C-terminal section; belongs to the PPC synthetase family.</text>
</comment>
<keyword evidence="3 4" id="KW-0288">FMN</keyword>
<dbReference type="GO" id="GO:0046872">
    <property type="term" value="F:metal ion binding"/>
    <property type="evidence" value="ECO:0007669"/>
    <property type="project" value="UniProtKB-KW"/>
</dbReference>
<proteinExistence type="inferred from homology"/>
<dbReference type="PANTHER" id="PTHR14359">
    <property type="entry name" value="HOMO-OLIGOMERIC FLAVIN CONTAINING CYS DECARBOXYLASE FAMILY"/>
    <property type="match status" value="1"/>
</dbReference>
<comment type="cofactor">
    <cofactor evidence="3">
        <name>FMN</name>
        <dbReference type="ChEBI" id="CHEBI:58210"/>
    </cofactor>
    <text evidence="3">Binds 1 FMN per subunit.</text>
</comment>
<comment type="cofactor">
    <cofactor evidence="3">
        <name>Mg(2+)</name>
        <dbReference type="ChEBI" id="CHEBI:18420"/>
    </cofactor>
</comment>
<keyword evidence="3" id="KW-0479">Metal-binding</keyword>
<sequence length="402" mass="43672">MLLSGKHILLGVCGGIAAYKAAALASLLTKQGAVVHPILTKNAMQFVSPITFEGVSGQRCFTNTFDRDTEFRVPHIKLAQMADAVLVAPASANTIAKLSHGLADDMLTSTLLACRCKKLIAPAMNTAMFENPATQDNLKTLEHYGWTVIQPAYGHLACGDTGAGKMPEPEYLLQYMLFYLAEQKDMTGFNVLVTAGPTRESLDPVRYLTNHSSGKMGYELAVNAARRGAHVTLVTGSDQLPDPPFVDVIHVESAQDMFDAVTAVSHQQDMLAFAAAVADYRPATVSQQKIKKTSDHSVLELTRTPDILQTVGLSKKPGQLICGFSMETQDLLDHSQEKRKKKNADLMCANSLREEGAGFGVDTNIITLISDQGVEKLPLLSKYDVSRKIWDAMLSMKSHSNS</sequence>
<keyword evidence="1 3" id="KW-0210">Decarboxylase</keyword>
<dbReference type="GO" id="GO:0071513">
    <property type="term" value="C:phosphopantothenoylcysteine decarboxylase complex"/>
    <property type="evidence" value="ECO:0007669"/>
    <property type="project" value="TreeGrafter"/>
</dbReference>
<dbReference type="SUPFAM" id="SSF102645">
    <property type="entry name" value="CoaB-like"/>
    <property type="match status" value="1"/>
</dbReference>
<name>A0A7I8D057_9FIRM</name>
<dbReference type="GO" id="GO:0015941">
    <property type="term" value="P:pantothenate catabolic process"/>
    <property type="evidence" value="ECO:0007669"/>
    <property type="project" value="InterPro"/>
</dbReference>
<evidence type="ECO:0000259" key="5">
    <source>
        <dbReference type="Pfam" id="PF02441"/>
    </source>
</evidence>